<keyword evidence="3" id="KW-1133">Transmembrane helix</keyword>
<sequence length="479" mass="52347">MRSRLVREGSVGLLILFGLGVFGVIFLWLNRINAAGRNYSFVVDFKDAGGMQKGAIVQYRGVKVGNIASIKPGVNGVEVELDINRSDLVIPRDVKIEANQSGLISESIIEITPERIIQRSNVDAGPLDKGCDPTIIVCDGSRLRGEIGISVDQLIRYSSRLSEVYSRPDVYNNVNQALKNSSEAAAEVAKLTRDVSSLTKATQQQLSTFASAAETVANAANRVSVSTDKTINEFGGTAEQLNATARQFRGTAQEFSGTAKEISSTANRANRLLANIDNLVTTNRSSLVGALNDITATSSQLRTTLNGLTPSIGRLTKGKLLENLETLSANAAEASQQLNDITKTLNDPNNLLVLQQTLDSARVTFENTQKITSDLEDLTGDTKFRENLRELVNGLSGLVSSTEQIEQQVKFAATLDSVKANLDQPQNQTSTRKQPFRFSSSPQTLKSQPRIKQNKQLQENLSSQEELLKQLREYQKKRD</sequence>
<evidence type="ECO:0000256" key="3">
    <source>
        <dbReference type="SAM" id="Phobius"/>
    </source>
</evidence>
<organism evidence="5 6">
    <name type="scientific">Calothrix parasitica NIES-267</name>
    <dbReference type="NCBI Taxonomy" id="1973488"/>
    <lineage>
        <taxon>Bacteria</taxon>
        <taxon>Bacillati</taxon>
        <taxon>Cyanobacteriota</taxon>
        <taxon>Cyanophyceae</taxon>
        <taxon>Nostocales</taxon>
        <taxon>Calotrichaceae</taxon>
        <taxon>Calothrix</taxon>
    </lineage>
</organism>
<evidence type="ECO:0000313" key="6">
    <source>
        <dbReference type="Proteomes" id="UP000218418"/>
    </source>
</evidence>
<gene>
    <name evidence="5" type="ORF">NIES267_22550</name>
</gene>
<accession>A0A1Z4LNI1</accession>
<feature type="compositionally biased region" description="Low complexity" evidence="2">
    <location>
        <begin position="455"/>
        <end position="464"/>
    </location>
</feature>
<proteinExistence type="predicted"/>
<keyword evidence="3" id="KW-0472">Membrane</keyword>
<feature type="transmembrane region" description="Helical" evidence="3">
    <location>
        <begin position="12"/>
        <end position="29"/>
    </location>
</feature>
<dbReference type="PANTHER" id="PTHR34675:SF1">
    <property type="entry name" value="PROTEIN TRIGALACTOSYLDIACYLGLYCEROL 2, CHLOROPLASTIC"/>
    <property type="match status" value="1"/>
</dbReference>
<dbReference type="InterPro" id="IPR003399">
    <property type="entry name" value="Mce/MlaD"/>
</dbReference>
<keyword evidence="6" id="KW-1185">Reference proteome</keyword>
<dbReference type="Pfam" id="PF02470">
    <property type="entry name" value="MlaD"/>
    <property type="match status" value="1"/>
</dbReference>
<dbReference type="InterPro" id="IPR039342">
    <property type="entry name" value="TGD2-like"/>
</dbReference>
<dbReference type="PANTHER" id="PTHR34675">
    <property type="entry name" value="PROTEIN TRIGALACTOSYLDIACYLGLYCEROL 2, CHLOROPLASTIC"/>
    <property type="match status" value="1"/>
</dbReference>
<feature type="compositionally biased region" description="Polar residues" evidence="2">
    <location>
        <begin position="423"/>
        <end position="451"/>
    </location>
</feature>
<protein>
    <recommendedName>
        <fullName evidence="4">Mce/MlaD domain-containing protein</fullName>
    </recommendedName>
</protein>
<dbReference type="AlphaFoldDB" id="A0A1Z4LNI1"/>
<name>A0A1Z4LNI1_9CYAN</name>
<dbReference type="EMBL" id="AP018227">
    <property type="protein sequence ID" value="BAY82771.1"/>
    <property type="molecule type" value="Genomic_DNA"/>
</dbReference>
<feature type="domain" description="Mce/MlaD" evidence="4">
    <location>
        <begin position="38"/>
        <end position="113"/>
    </location>
</feature>
<dbReference type="Proteomes" id="UP000218418">
    <property type="component" value="Chromosome"/>
</dbReference>
<evidence type="ECO:0000256" key="1">
    <source>
        <dbReference type="SAM" id="Coils"/>
    </source>
</evidence>
<evidence type="ECO:0000256" key="2">
    <source>
        <dbReference type="SAM" id="MobiDB-lite"/>
    </source>
</evidence>
<reference evidence="5 6" key="1">
    <citation type="submission" date="2017-06" db="EMBL/GenBank/DDBJ databases">
        <title>Genome sequencing of cyanobaciteial culture collection at National Institute for Environmental Studies (NIES).</title>
        <authorList>
            <person name="Hirose Y."/>
            <person name="Shimura Y."/>
            <person name="Fujisawa T."/>
            <person name="Nakamura Y."/>
            <person name="Kawachi M."/>
        </authorList>
    </citation>
    <scope>NUCLEOTIDE SEQUENCE [LARGE SCALE GENOMIC DNA]</scope>
    <source>
        <strain evidence="5 6">NIES-267</strain>
    </source>
</reference>
<keyword evidence="3" id="KW-0812">Transmembrane</keyword>
<dbReference type="OrthoDB" id="460587at2"/>
<keyword evidence="1" id="KW-0175">Coiled coil</keyword>
<feature type="region of interest" description="Disordered" evidence="2">
    <location>
        <begin position="422"/>
        <end position="464"/>
    </location>
</feature>
<evidence type="ECO:0000313" key="5">
    <source>
        <dbReference type="EMBL" id="BAY82771.1"/>
    </source>
</evidence>
<evidence type="ECO:0000259" key="4">
    <source>
        <dbReference type="Pfam" id="PF02470"/>
    </source>
</evidence>
<feature type="coiled-coil region" evidence="1">
    <location>
        <begin position="317"/>
        <end position="344"/>
    </location>
</feature>